<evidence type="ECO:0000313" key="4">
    <source>
        <dbReference type="Proteomes" id="UP001358614"/>
    </source>
</evidence>
<sequence length="371" mass="41853">MTKSDISDDIAYNPYRSTITKSLSSQWPRLPTIEKQQLKSYVATHSSIPLSDIDSRYRYERLAFVGEGMLFSFVTSLIQDLFPGIDRESASIFRSKLLSPPVLSSISIYYSLPSKAIISRHILEATRNSIKATSEMFEAYLGGLFYSYEKHFREEMIDPALTRNTERIYKSSVGEEQGEDTKDEKKNKKRKLSNNTFQNSQESQSHSYVNYCSAQSYAYDQIQPFLLPIFTSLAKELYDPNECEHKKLLGLSENSKGELHILLGKNKLPMPIYAQDKVLPSDESSNEGGAGSSNGSHKVGRSKRGLKWKVSCIIVLPEQDIFIREEGMASNSKDAGNIAAYLALKKLREIMLDQGKKGEEKGGEGHMRVTH</sequence>
<evidence type="ECO:0000259" key="2">
    <source>
        <dbReference type="PROSITE" id="PS50142"/>
    </source>
</evidence>
<feature type="region of interest" description="Disordered" evidence="1">
    <location>
        <begin position="168"/>
        <end position="201"/>
    </location>
</feature>
<dbReference type="InterPro" id="IPR000999">
    <property type="entry name" value="RNase_III_dom"/>
</dbReference>
<dbReference type="PROSITE" id="PS50142">
    <property type="entry name" value="RNASE_3_2"/>
    <property type="match status" value="1"/>
</dbReference>
<protein>
    <recommendedName>
        <fullName evidence="2">RNase III domain-containing protein</fullName>
    </recommendedName>
</protein>
<evidence type="ECO:0000313" key="3">
    <source>
        <dbReference type="EMBL" id="WWD06492.1"/>
    </source>
</evidence>
<dbReference type="AlphaFoldDB" id="A0AAX4KJJ1"/>
<accession>A0AAX4KJJ1</accession>
<dbReference type="Gene3D" id="3.30.160.20">
    <property type="match status" value="1"/>
</dbReference>
<gene>
    <name evidence="3" type="ORF">V865_004582</name>
</gene>
<name>A0AAX4KJJ1_9TREE</name>
<organism evidence="3 4">
    <name type="scientific">Kwoniella europaea PYCC6329</name>
    <dbReference type="NCBI Taxonomy" id="1423913"/>
    <lineage>
        <taxon>Eukaryota</taxon>
        <taxon>Fungi</taxon>
        <taxon>Dikarya</taxon>
        <taxon>Basidiomycota</taxon>
        <taxon>Agaricomycotina</taxon>
        <taxon>Tremellomycetes</taxon>
        <taxon>Tremellales</taxon>
        <taxon>Cryptococcaceae</taxon>
        <taxon>Kwoniella</taxon>
    </lineage>
</organism>
<evidence type="ECO:0000256" key="1">
    <source>
        <dbReference type="SAM" id="MobiDB-lite"/>
    </source>
</evidence>
<reference evidence="3 4" key="1">
    <citation type="submission" date="2024-01" db="EMBL/GenBank/DDBJ databases">
        <title>Comparative genomics of Cryptococcus and Kwoniella reveals pathogenesis evolution and contrasting modes of karyotype evolution via chromosome fusion or intercentromeric recombination.</title>
        <authorList>
            <person name="Coelho M.A."/>
            <person name="David-Palma M."/>
            <person name="Shea T."/>
            <person name="Bowers K."/>
            <person name="McGinley-Smith S."/>
            <person name="Mohammad A.W."/>
            <person name="Gnirke A."/>
            <person name="Yurkov A.M."/>
            <person name="Nowrousian M."/>
            <person name="Sun S."/>
            <person name="Cuomo C.A."/>
            <person name="Heitman J."/>
        </authorList>
    </citation>
    <scope>NUCLEOTIDE SEQUENCE [LARGE SCALE GENOMIC DNA]</scope>
    <source>
        <strain evidence="3 4">PYCC6329</strain>
    </source>
</reference>
<dbReference type="GO" id="GO:0004525">
    <property type="term" value="F:ribonuclease III activity"/>
    <property type="evidence" value="ECO:0007669"/>
    <property type="project" value="InterPro"/>
</dbReference>
<dbReference type="GeneID" id="91103383"/>
<dbReference type="Proteomes" id="UP001358614">
    <property type="component" value="Chromosome 1"/>
</dbReference>
<dbReference type="RefSeq" id="XP_066084459.1">
    <property type="nucleotide sequence ID" value="XM_066228362.1"/>
</dbReference>
<feature type="region of interest" description="Disordered" evidence="1">
    <location>
        <begin position="279"/>
        <end position="300"/>
    </location>
</feature>
<dbReference type="InterPro" id="IPR036389">
    <property type="entry name" value="RNase_III_sf"/>
</dbReference>
<keyword evidence="4" id="KW-1185">Reference proteome</keyword>
<proteinExistence type="predicted"/>
<dbReference type="KEGG" id="ker:91103383"/>
<dbReference type="GO" id="GO:0006396">
    <property type="term" value="P:RNA processing"/>
    <property type="evidence" value="ECO:0007669"/>
    <property type="project" value="InterPro"/>
</dbReference>
<dbReference type="SUPFAM" id="SSF69065">
    <property type="entry name" value="RNase III domain-like"/>
    <property type="match status" value="1"/>
</dbReference>
<feature type="domain" description="RNase III" evidence="2">
    <location>
        <begin position="33"/>
        <end position="149"/>
    </location>
</feature>
<dbReference type="EMBL" id="CP144089">
    <property type="protein sequence ID" value="WWD06492.1"/>
    <property type="molecule type" value="Genomic_DNA"/>
</dbReference>
<dbReference type="Gene3D" id="1.10.1520.10">
    <property type="entry name" value="Ribonuclease III domain"/>
    <property type="match status" value="1"/>
</dbReference>